<dbReference type="AlphaFoldDB" id="A0AAV5MQE1"/>
<proteinExistence type="predicted"/>
<organism evidence="1 2">
    <name type="scientific">Rubroshorea leprosula</name>
    <dbReference type="NCBI Taxonomy" id="152421"/>
    <lineage>
        <taxon>Eukaryota</taxon>
        <taxon>Viridiplantae</taxon>
        <taxon>Streptophyta</taxon>
        <taxon>Embryophyta</taxon>
        <taxon>Tracheophyta</taxon>
        <taxon>Spermatophyta</taxon>
        <taxon>Magnoliopsida</taxon>
        <taxon>eudicotyledons</taxon>
        <taxon>Gunneridae</taxon>
        <taxon>Pentapetalae</taxon>
        <taxon>rosids</taxon>
        <taxon>malvids</taxon>
        <taxon>Malvales</taxon>
        <taxon>Dipterocarpaceae</taxon>
        <taxon>Rubroshorea</taxon>
    </lineage>
</organism>
<evidence type="ECO:0000313" key="2">
    <source>
        <dbReference type="Proteomes" id="UP001054252"/>
    </source>
</evidence>
<name>A0AAV5MQE1_9ROSI</name>
<comment type="caution">
    <text evidence="1">The sequence shown here is derived from an EMBL/GenBank/DDBJ whole genome shotgun (WGS) entry which is preliminary data.</text>
</comment>
<accession>A0AAV5MQE1</accession>
<keyword evidence="2" id="KW-1185">Reference proteome</keyword>
<evidence type="ECO:0000313" key="1">
    <source>
        <dbReference type="EMBL" id="GKV52176.1"/>
    </source>
</evidence>
<reference evidence="1 2" key="1">
    <citation type="journal article" date="2021" name="Commun. Biol.">
        <title>The genome of Shorea leprosula (Dipterocarpaceae) highlights the ecological relevance of drought in aseasonal tropical rainforests.</title>
        <authorList>
            <person name="Ng K.K.S."/>
            <person name="Kobayashi M.J."/>
            <person name="Fawcett J.A."/>
            <person name="Hatakeyama M."/>
            <person name="Paape T."/>
            <person name="Ng C.H."/>
            <person name="Ang C.C."/>
            <person name="Tnah L.H."/>
            <person name="Lee C.T."/>
            <person name="Nishiyama T."/>
            <person name="Sese J."/>
            <person name="O'Brien M.J."/>
            <person name="Copetti D."/>
            <person name="Mohd Noor M.I."/>
            <person name="Ong R.C."/>
            <person name="Putra M."/>
            <person name="Sireger I.Z."/>
            <person name="Indrioko S."/>
            <person name="Kosugi Y."/>
            <person name="Izuno A."/>
            <person name="Isagi Y."/>
            <person name="Lee S.L."/>
            <person name="Shimizu K.K."/>
        </authorList>
    </citation>
    <scope>NUCLEOTIDE SEQUENCE [LARGE SCALE GENOMIC DNA]</scope>
    <source>
        <strain evidence="1">214</strain>
    </source>
</reference>
<protein>
    <submittedName>
        <fullName evidence="1">Uncharacterized protein</fullName>
    </submittedName>
</protein>
<dbReference type="Proteomes" id="UP001054252">
    <property type="component" value="Unassembled WGS sequence"/>
</dbReference>
<dbReference type="EMBL" id="BPVZ01000626">
    <property type="protein sequence ID" value="GKV52176.1"/>
    <property type="molecule type" value="Genomic_DNA"/>
</dbReference>
<sequence>MHNPPASCPDLQLENERLKLENGQVRQIASLHYNMVIAEENVKLKLENKVLRVQNDALCGKLISDTDKKHA</sequence>
<gene>
    <name evidence="1" type="ORF">SLEP1_g58767</name>
</gene>